<keyword evidence="1" id="KW-1133">Transmembrane helix</keyword>
<feature type="transmembrane region" description="Helical" evidence="1">
    <location>
        <begin position="339"/>
        <end position="357"/>
    </location>
</feature>
<keyword evidence="1" id="KW-0812">Transmembrane</keyword>
<dbReference type="AlphaFoldDB" id="A1ZH79"/>
<feature type="transmembrane region" description="Helical" evidence="1">
    <location>
        <begin position="378"/>
        <end position="411"/>
    </location>
</feature>
<dbReference type="RefSeq" id="WP_002695312.1">
    <property type="nucleotide sequence ID" value="NZ_AAWS01000007.1"/>
</dbReference>
<evidence type="ECO:0000313" key="2">
    <source>
        <dbReference type="EMBL" id="EAY30348.1"/>
    </source>
</evidence>
<organism evidence="2 3">
    <name type="scientific">Microscilla marina ATCC 23134</name>
    <dbReference type="NCBI Taxonomy" id="313606"/>
    <lineage>
        <taxon>Bacteria</taxon>
        <taxon>Pseudomonadati</taxon>
        <taxon>Bacteroidota</taxon>
        <taxon>Cytophagia</taxon>
        <taxon>Cytophagales</taxon>
        <taxon>Microscillaceae</taxon>
        <taxon>Microscilla</taxon>
    </lineage>
</organism>
<proteinExistence type="predicted"/>
<keyword evidence="3" id="KW-1185">Reference proteome</keyword>
<protein>
    <submittedName>
        <fullName evidence="2">Uncharacterized protein</fullName>
    </submittedName>
</protein>
<dbReference type="OrthoDB" id="974603at2"/>
<accession>A1ZH79</accession>
<dbReference type="EMBL" id="AAWS01000007">
    <property type="protein sequence ID" value="EAY30348.1"/>
    <property type="molecule type" value="Genomic_DNA"/>
</dbReference>
<evidence type="ECO:0000313" key="3">
    <source>
        <dbReference type="Proteomes" id="UP000004095"/>
    </source>
</evidence>
<feature type="transmembrane region" description="Helical" evidence="1">
    <location>
        <begin position="21"/>
        <end position="39"/>
    </location>
</feature>
<comment type="caution">
    <text evidence="2">The sequence shown here is derived from an EMBL/GenBank/DDBJ whole genome shotgun (WGS) entry which is preliminary data.</text>
</comment>
<gene>
    <name evidence="2" type="ORF">M23134_08177</name>
</gene>
<keyword evidence="1" id="KW-0472">Membrane</keyword>
<dbReference type="Proteomes" id="UP000004095">
    <property type="component" value="Unassembled WGS sequence"/>
</dbReference>
<reference evidence="2 3" key="1">
    <citation type="submission" date="2007-01" db="EMBL/GenBank/DDBJ databases">
        <authorList>
            <person name="Haygood M."/>
            <person name="Podell S."/>
            <person name="Anderson C."/>
            <person name="Hopkinson B."/>
            <person name="Roe K."/>
            <person name="Barbeau K."/>
            <person name="Gaasterland T."/>
            <person name="Ferriera S."/>
            <person name="Johnson J."/>
            <person name="Kravitz S."/>
            <person name="Beeson K."/>
            <person name="Sutton G."/>
            <person name="Rogers Y.-H."/>
            <person name="Friedman R."/>
            <person name="Frazier M."/>
            <person name="Venter J.C."/>
        </authorList>
    </citation>
    <scope>NUCLEOTIDE SEQUENCE [LARGE SCALE GENOMIC DNA]</scope>
    <source>
        <strain evidence="2 3">ATCC 23134</strain>
    </source>
</reference>
<dbReference type="eggNOG" id="ENOG5033UVN">
    <property type="taxonomic scope" value="Bacteria"/>
</dbReference>
<name>A1ZH79_MICM2</name>
<evidence type="ECO:0000256" key="1">
    <source>
        <dbReference type="SAM" id="Phobius"/>
    </source>
</evidence>
<sequence>MAFKINKKKVLRVSALSFSNALLMMWLTFTLLSYPYVFFDEFPLIRYSSAVKNLILKWEKPPNPDRFAFINIAWDKALIDKNDSEGFPIGYQPITDREKLAQFFTILSKKPNYKFMVCDIEFKDSTEYDSTMLAAIKKLPRMAVSYHRDDNDKPVHPDVKIPKSKLSLSDLEKTSQKAVKFKLFHNDSLKSTPLIMYEGIHPGEKFEKNTFYYSLGGRPIFNSFIIDYRIRPYGFSGDAQVNDSTHNKKGKAKAKPVQYSKIYLGELLALLETDDDGNVVSADGVHEFVKDRIVFIGDFTLTNGNDIHETIYGDTQGPLILLNAFLALENRDNQIKAGFVIYLLLAYWFISFITFYYRTIYGKWIQKLTRKSDAGSFLASMTVFASYFMVISIVSFFLFNIHVGTIILAFYMNLIEKGKNLFNNKFSPKQEEEKAV</sequence>